<keyword evidence="5" id="KW-1185">Reference proteome</keyword>
<dbReference type="SUPFAM" id="SSF51735">
    <property type="entry name" value="NAD(P)-binding Rossmann-fold domains"/>
    <property type="match status" value="1"/>
</dbReference>
<reference evidence="4 5" key="1">
    <citation type="journal article" date="2020" name="mSystems">
        <title>Defining Genomic and Predicted Metabolic Features of the Acetobacterium Genus.</title>
        <authorList>
            <person name="Ross D.E."/>
            <person name="Marshall C.W."/>
            <person name="Gulliver D."/>
            <person name="May H.D."/>
            <person name="Norman R.S."/>
        </authorList>
    </citation>
    <scope>NUCLEOTIDE SEQUENCE [LARGE SCALE GENOMIC DNA]</scope>
    <source>
        <strain evidence="4 5">DSM 4132</strain>
    </source>
</reference>
<dbReference type="PANTHER" id="PTHR42879">
    <property type="entry name" value="3-OXOACYL-(ACYL-CARRIER-PROTEIN) REDUCTASE"/>
    <property type="match status" value="1"/>
</dbReference>
<protein>
    <submittedName>
        <fullName evidence="4">Glucose 1-dehydrogenase</fullName>
        <ecNumber evidence="4">1.1.1.47</ecNumber>
    </submittedName>
</protein>
<evidence type="ECO:0000256" key="2">
    <source>
        <dbReference type="ARBA" id="ARBA00023221"/>
    </source>
</evidence>
<keyword evidence="4" id="KW-0560">Oxidoreductase</keyword>
<dbReference type="InterPro" id="IPR050259">
    <property type="entry name" value="SDR"/>
</dbReference>
<sequence>MTGFWSAKSSAKLRAKTMAGIHQDKVIIITGSSRGIGYSFAEYLSNEGANIVIIGRNIETARAAAEKLPTKCIAVQCDISSEDDAIKMVDIVMETYGKIDVLINNAGIFPVKTFSAMTLEDWKAVIDIDLTGTFIATHAVYKVLEKQKRGKIINVASIAGRVGGLGFTHYSAAKGGVIAFTKALAREAARLNIQVNAIAPGVIETDMANSNFPKYALTEHTKNTPAGRLGTEEDLLGIISFLCSSGSDYIIGQTIAIDGGYTMI</sequence>
<organism evidence="4 5">
    <name type="scientific">Acetobacterium malicum</name>
    <dbReference type="NCBI Taxonomy" id="52692"/>
    <lineage>
        <taxon>Bacteria</taxon>
        <taxon>Bacillati</taxon>
        <taxon>Bacillota</taxon>
        <taxon>Clostridia</taxon>
        <taxon>Eubacteriales</taxon>
        <taxon>Eubacteriaceae</taxon>
        <taxon>Acetobacterium</taxon>
    </lineage>
</organism>
<evidence type="ECO:0000313" key="4">
    <source>
        <dbReference type="EMBL" id="MBC3898195.1"/>
    </source>
</evidence>
<keyword evidence="2" id="KW-0753">Steroid metabolism</keyword>
<evidence type="ECO:0000313" key="5">
    <source>
        <dbReference type="Proteomes" id="UP000622405"/>
    </source>
</evidence>
<evidence type="ECO:0000259" key="3">
    <source>
        <dbReference type="SMART" id="SM00822"/>
    </source>
</evidence>
<gene>
    <name evidence="4" type="ORF">GH811_01015</name>
</gene>
<dbReference type="EMBL" id="WJBE01000001">
    <property type="protein sequence ID" value="MBC3898195.1"/>
    <property type="molecule type" value="Genomic_DNA"/>
</dbReference>
<dbReference type="PRINTS" id="PR00080">
    <property type="entry name" value="SDRFAMILY"/>
</dbReference>
<proteinExistence type="inferred from homology"/>
<name>A0ABR6YSW7_9FIRM</name>
<dbReference type="PROSITE" id="PS00061">
    <property type="entry name" value="ADH_SHORT"/>
    <property type="match status" value="1"/>
</dbReference>
<dbReference type="InterPro" id="IPR036291">
    <property type="entry name" value="NAD(P)-bd_dom_sf"/>
</dbReference>
<dbReference type="Proteomes" id="UP000622405">
    <property type="component" value="Unassembled WGS sequence"/>
</dbReference>
<feature type="domain" description="Ketoreductase" evidence="3">
    <location>
        <begin position="25"/>
        <end position="205"/>
    </location>
</feature>
<keyword evidence="2" id="KW-0443">Lipid metabolism</keyword>
<dbReference type="InterPro" id="IPR002347">
    <property type="entry name" value="SDR_fam"/>
</dbReference>
<dbReference type="SMART" id="SM00822">
    <property type="entry name" value="PKS_KR"/>
    <property type="match status" value="1"/>
</dbReference>
<dbReference type="GO" id="GO:0047936">
    <property type="term" value="F:glucose 1-dehydrogenase [NAD(P)+] activity"/>
    <property type="evidence" value="ECO:0007669"/>
    <property type="project" value="UniProtKB-EC"/>
</dbReference>
<dbReference type="PRINTS" id="PR00081">
    <property type="entry name" value="GDHRDH"/>
</dbReference>
<dbReference type="EC" id="1.1.1.47" evidence="4"/>
<dbReference type="Pfam" id="PF13561">
    <property type="entry name" value="adh_short_C2"/>
    <property type="match status" value="1"/>
</dbReference>
<dbReference type="InterPro" id="IPR020904">
    <property type="entry name" value="Sc_DH/Rdtase_CS"/>
</dbReference>
<comment type="caution">
    <text evidence="4">The sequence shown here is derived from an EMBL/GenBank/DDBJ whole genome shotgun (WGS) entry which is preliminary data.</text>
</comment>
<accession>A0ABR6YSW7</accession>
<dbReference type="Gene3D" id="3.40.50.720">
    <property type="entry name" value="NAD(P)-binding Rossmann-like Domain"/>
    <property type="match status" value="1"/>
</dbReference>
<dbReference type="NCBIfam" id="NF005559">
    <property type="entry name" value="PRK07231.1"/>
    <property type="match status" value="1"/>
</dbReference>
<dbReference type="InterPro" id="IPR057326">
    <property type="entry name" value="KR_dom"/>
</dbReference>
<evidence type="ECO:0000256" key="1">
    <source>
        <dbReference type="ARBA" id="ARBA00006484"/>
    </source>
</evidence>
<dbReference type="PANTHER" id="PTHR42879:SF2">
    <property type="entry name" value="3-OXOACYL-[ACYL-CARRIER-PROTEIN] REDUCTASE FABG"/>
    <property type="match status" value="1"/>
</dbReference>
<comment type="similarity">
    <text evidence="1">Belongs to the short-chain dehydrogenases/reductases (SDR) family.</text>
</comment>